<evidence type="ECO:0000313" key="5">
    <source>
        <dbReference type="EMBL" id="ARJ68309.1"/>
    </source>
</evidence>
<evidence type="ECO:0000313" key="6">
    <source>
        <dbReference type="Proteomes" id="UP000193017"/>
    </source>
</evidence>
<evidence type="ECO:0000256" key="1">
    <source>
        <dbReference type="ARBA" id="ARBA00010688"/>
    </source>
</evidence>
<dbReference type="GO" id="GO:0042840">
    <property type="term" value="P:D-glucuronate catabolic process"/>
    <property type="evidence" value="ECO:0007669"/>
    <property type="project" value="TreeGrafter"/>
</dbReference>
<dbReference type="PANTHER" id="PTHR43085:SF15">
    <property type="entry name" value="2-DEHYDRO-3-DEOXYGLUCONOKINASE"/>
    <property type="match status" value="1"/>
</dbReference>
<dbReference type="InterPro" id="IPR050306">
    <property type="entry name" value="PfkB_Carbo_kinase"/>
</dbReference>
<accession>A0A1W6CU54</accession>
<dbReference type="STRING" id="1945662.B0A89_00150"/>
<proteinExistence type="inferred from homology"/>
<evidence type="ECO:0000256" key="3">
    <source>
        <dbReference type="ARBA" id="ARBA00022777"/>
    </source>
</evidence>
<comment type="similarity">
    <text evidence="1">Belongs to the carbohydrate kinase PfkB family.</text>
</comment>
<dbReference type="Proteomes" id="UP000193017">
    <property type="component" value="Chromosome"/>
</dbReference>
<dbReference type="GO" id="GO:0006974">
    <property type="term" value="P:DNA damage response"/>
    <property type="evidence" value="ECO:0007669"/>
    <property type="project" value="TreeGrafter"/>
</dbReference>
<dbReference type="PROSITE" id="PS00584">
    <property type="entry name" value="PFKB_KINASES_2"/>
    <property type="match status" value="1"/>
</dbReference>
<dbReference type="GO" id="GO:0019698">
    <property type="term" value="P:D-galacturonate catabolic process"/>
    <property type="evidence" value="ECO:0007669"/>
    <property type="project" value="TreeGrafter"/>
</dbReference>
<dbReference type="InterPro" id="IPR011611">
    <property type="entry name" value="PfkB_dom"/>
</dbReference>
<dbReference type="Pfam" id="PF00294">
    <property type="entry name" value="PfkB"/>
    <property type="match status" value="1"/>
</dbReference>
<dbReference type="PANTHER" id="PTHR43085">
    <property type="entry name" value="HEXOKINASE FAMILY MEMBER"/>
    <property type="match status" value="1"/>
</dbReference>
<evidence type="ECO:0000256" key="2">
    <source>
        <dbReference type="ARBA" id="ARBA00022679"/>
    </source>
</evidence>
<dbReference type="Gene3D" id="3.40.1190.20">
    <property type="match status" value="1"/>
</dbReference>
<evidence type="ECO:0000259" key="4">
    <source>
        <dbReference type="Pfam" id="PF00294"/>
    </source>
</evidence>
<dbReference type="InterPro" id="IPR002173">
    <property type="entry name" value="Carboh/pur_kinase_PfkB_CS"/>
</dbReference>
<dbReference type="CDD" id="cd01166">
    <property type="entry name" value="KdgK"/>
    <property type="match status" value="1"/>
</dbReference>
<dbReference type="SUPFAM" id="SSF53613">
    <property type="entry name" value="Ribokinase-like"/>
    <property type="match status" value="1"/>
</dbReference>
<dbReference type="GO" id="GO:0008673">
    <property type="term" value="F:2-dehydro-3-deoxygluconokinase activity"/>
    <property type="evidence" value="ECO:0007669"/>
    <property type="project" value="TreeGrafter"/>
</dbReference>
<dbReference type="AlphaFoldDB" id="A0A1W6CU54"/>
<feature type="domain" description="Carbohydrate kinase PfkB" evidence="4">
    <location>
        <begin position="41"/>
        <end position="331"/>
    </location>
</feature>
<reference evidence="5 6" key="1">
    <citation type="submission" date="2017-03" db="EMBL/GenBank/DDBJ databases">
        <title>Genome sequence of Paracoccus contaminans isolated from a water microcosm.</title>
        <authorList>
            <person name="Aurass P."/>
            <person name="Karste S."/>
            <person name="Trost E."/>
            <person name="Glaeser S.P."/>
            <person name="Kaempfer P."/>
            <person name="Flieger A."/>
        </authorList>
    </citation>
    <scope>NUCLEOTIDE SEQUENCE [LARGE SCALE GENOMIC DNA]</scope>
    <source>
        <strain evidence="6">RKI 16-01929T\LMG 29738T\CCM 8701T\CIP 111112T</strain>
    </source>
</reference>
<keyword evidence="6" id="KW-1185">Reference proteome</keyword>
<gene>
    <name evidence="5" type="ORF">B0A89_00150</name>
</gene>
<sequence>MGRADERGAAGFPACGDPLFLLRGLLRVLDDRGGEGVRLDLLSVGEAMVELSASPDPALWHLGFAGDTLNTAWYLRRLLPAGRAVGYLTRIGTGGFSRRLRDFIADAGIVTDHISADPVREAGLYAIELSQGERSFTYWRSDSAARGLADDPAALAAAFAQADMIYLSGITAAILPPADRDNLAAALDAARARGARVVFDTNIRPRLWEDGATLRTQITRFAGLADLVLPSLDEETAHFGDGAPQDCIARYLAAGARQVVVKNGGGPVHYGGVDGAGRVDDLPRVRPVDTTAAGDSFNAGYLAARLGGAGIPDAIRAGHDIAAKVIAARGALVPV</sequence>
<protein>
    <submittedName>
        <fullName evidence="5">Ribokinase</fullName>
    </submittedName>
</protein>
<dbReference type="InterPro" id="IPR029056">
    <property type="entry name" value="Ribokinase-like"/>
</dbReference>
<name>A0A1W6CU54_9RHOB</name>
<dbReference type="KEGG" id="pcon:B0A89_00150"/>
<dbReference type="GO" id="GO:0005829">
    <property type="term" value="C:cytosol"/>
    <property type="evidence" value="ECO:0007669"/>
    <property type="project" value="TreeGrafter"/>
</dbReference>
<organism evidence="5 6">
    <name type="scientific">Paracoccus contaminans</name>
    <dbReference type="NCBI Taxonomy" id="1945662"/>
    <lineage>
        <taxon>Bacteria</taxon>
        <taxon>Pseudomonadati</taxon>
        <taxon>Pseudomonadota</taxon>
        <taxon>Alphaproteobacteria</taxon>
        <taxon>Rhodobacterales</taxon>
        <taxon>Paracoccaceae</taxon>
        <taxon>Paracoccus</taxon>
    </lineage>
</organism>
<keyword evidence="3 5" id="KW-0418">Kinase</keyword>
<dbReference type="EMBL" id="CP020612">
    <property type="protein sequence ID" value="ARJ68309.1"/>
    <property type="molecule type" value="Genomic_DNA"/>
</dbReference>
<keyword evidence="2" id="KW-0808">Transferase</keyword>